<dbReference type="Pfam" id="PF25954">
    <property type="entry name" value="Beta-barrel_RND_2"/>
    <property type="match status" value="1"/>
</dbReference>
<dbReference type="GO" id="GO:0060003">
    <property type="term" value="P:copper ion export"/>
    <property type="evidence" value="ECO:0007669"/>
    <property type="project" value="TreeGrafter"/>
</dbReference>
<dbReference type="OrthoDB" id="5392603at2"/>
<gene>
    <name evidence="6" type="ORF">AKJ09_05429</name>
</gene>
<keyword evidence="4" id="KW-1133">Transmembrane helix</keyword>
<dbReference type="Gene3D" id="2.40.420.20">
    <property type="match status" value="1"/>
</dbReference>
<keyword evidence="1" id="KW-0813">Transport</keyword>
<name>A0A0K1PZ12_9BACT</name>
<evidence type="ECO:0000256" key="2">
    <source>
        <dbReference type="SAM" id="Coils"/>
    </source>
</evidence>
<dbReference type="PANTHER" id="PTHR30097">
    <property type="entry name" value="CATION EFFLUX SYSTEM PROTEIN CUSB"/>
    <property type="match status" value="1"/>
</dbReference>
<dbReference type="Proteomes" id="UP000064967">
    <property type="component" value="Chromosome"/>
</dbReference>
<dbReference type="InterPro" id="IPR051909">
    <property type="entry name" value="MFP_Cation_Efflux"/>
</dbReference>
<evidence type="ECO:0000313" key="7">
    <source>
        <dbReference type="Proteomes" id="UP000064967"/>
    </source>
</evidence>
<feature type="coiled-coil region" evidence="2">
    <location>
        <begin position="200"/>
        <end position="227"/>
    </location>
</feature>
<dbReference type="InterPro" id="IPR058792">
    <property type="entry name" value="Beta-barrel_RND_2"/>
</dbReference>
<feature type="transmembrane region" description="Helical" evidence="4">
    <location>
        <begin position="26"/>
        <end position="45"/>
    </location>
</feature>
<keyword evidence="4" id="KW-0812">Transmembrane</keyword>
<dbReference type="Gene3D" id="2.40.30.170">
    <property type="match status" value="1"/>
</dbReference>
<evidence type="ECO:0000256" key="4">
    <source>
        <dbReference type="SAM" id="Phobius"/>
    </source>
</evidence>
<evidence type="ECO:0000259" key="5">
    <source>
        <dbReference type="Pfam" id="PF25954"/>
    </source>
</evidence>
<dbReference type="EMBL" id="CP012333">
    <property type="protein sequence ID" value="AKU98765.1"/>
    <property type="molecule type" value="Genomic_DNA"/>
</dbReference>
<dbReference type="KEGG" id="llu:AKJ09_05429"/>
<accession>A0A0K1PZ12</accession>
<proteinExistence type="predicted"/>
<feature type="region of interest" description="Disordered" evidence="3">
    <location>
        <begin position="1"/>
        <end position="22"/>
    </location>
</feature>
<feature type="domain" description="CusB-like beta-barrel" evidence="5">
    <location>
        <begin position="241"/>
        <end position="314"/>
    </location>
</feature>
<dbReference type="GO" id="GO:0030313">
    <property type="term" value="C:cell envelope"/>
    <property type="evidence" value="ECO:0007669"/>
    <property type="project" value="TreeGrafter"/>
</dbReference>
<dbReference type="GO" id="GO:0015679">
    <property type="term" value="P:plasma membrane copper ion transport"/>
    <property type="evidence" value="ECO:0007669"/>
    <property type="project" value="TreeGrafter"/>
</dbReference>
<protein>
    <submittedName>
        <fullName evidence="6">Cobalt/zinc/cadmium efflux RND transporter, membrane fusion protein, CzcB family</fullName>
    </submittedName>
</protein>
<keyword evidence="4" id="KW-0472">Membrane</keyword>
<evidence type="ECO:0000256" key="1">
    <source>
        <dbReference type="ARBA" id="ARBA00022448"/>
    </source>
</evidence>
<dbReference type="STRING" id="1391654.AKJ09_05429"/>
<dbReference type="AlphaFoldDB" id="A0A0K1PZ12"/>
<dbReference type="PANTHER" id="PTHR30097:SF4">
    <property type="entry name" value="SLR6042 PROTEIN"/>
    <property type="match status" value="1"/>
</dbReference>
<reference evidence="6 7" key="1">
    <citation type="submission" date="2015-08" db="EMBL/GenBank/DDBJ databases">
        <authorList>
            <person name="Babu N.S."/>
            <person name="Beckwith C.J."/>
            <person name="Beseler K.G."/>
            <person name="Brison A."/>
            <person name="Carone J.V."/>
            <person name="Caskin T.P."/>
            <person name="Diamond M."/>
            <person name="Durham M.E."/>
            <person name="Foxe J.M."/>
            <person name="Go M."/>
            <person name="Henderson B.A."/>
            <person name="Jones I.B."/>
            <person name="McGettigan J.A."/>
            <person name="Micheletti S.J."/>
            <person name="Nasrallah M.E."/>
            <person name="Ortiz D."/>
            <person name="Piller C.R."/>
            <person name="Privatt S.R."/>
            <person name="Schneider S.L."/>
            <person name="Sharp S."/>
            <person name="Smith T.C."/>
            <person name="Stanton J.D."/>
            <person name="Ullery H.E."/>
            <person name="Wilson R.J."/>
            <person name="Serrano M.G."/>
            <person name="Buck G."/>
            <person name="Lee V."/>
            <person name="Wang Y."/>
            <person name="Carvalho R."/>
            <person name="Voegtly L."/>
            <person name="Shi R."/>
            <person name="Duckworth R."/>
            <person name="Johnson A."/>
            <person name="Loviza R."/>
            <person name="Walstead R."/>
            <person name="Shah Z."/>
            <person name="Kiflezghi M."/>
            <person name="Wade K."/>
            <person name="Ball S.L."/>
            <person name="Bradley K.W."/>
            <person name="Asai D.J."/>
            <person name="Bowman C.A."/>
            <person name="Russell D.A."/>
            <person name="Pope W.H."/>
            <person name="Jacobs-Sera D."/>
            <person name="Hendrix R.W."/>
            <person name="Hatfull G.F."/>
        </authorList>
    </citation>
    <scope>NUCLEOTIDE SEQUENCE [LARGE SCALE GENOMIC DNA]</scope>
    <source>
        <strain evidence="6 7">DSM 27648</strain>
    </source>
</reference>
<keyword evidence="7" id="KW-1185">Reference proteome</keyword>
<keyword evidence="2" id="KW-0175">Coiled coil</keyword>
<sequence length="393" mass="42108">MTTKEVHGEDARNAAEREEEKPSREIVSWIVTVVLLGALVGYLALTKPPSMTQAPRADGPSAVRVTGPKEFRIEPGSSLESKLVVASVRTERTTSAILEVTGSIMASLPKGARTSEGRWQFSSPDLLSAYVDLQKSGAEVAFSRQQLNTAERLDATRVSAQEKVVERLSKLVQAGSDSPKDLAVEETNLEQAKLEGLKIVHEATAALRTAERTQAALQRQLEQAGLDPEALGSAKEGSALLVADVPESKIERAQQGQSSKARFYGLPGREFVGTVNRISPTVTREQRTLRVLVILDDKHGELRPGMFADVGLGTDERDALWAPSDGILHVGKSDYLLVSHGAGQWVVTEVTLGESRGPESEVLRGVPGGTKVLGQGAILLKPFVIESLAVGSP</sequence>
<dbReference type="RefSeq" id="WP_146649789.1">
    <property type="nucleotide sequence ID" value="NZ_CP012333.1"/>
</dbReference>
<evidence type="ECO:0000313" key="6">
    <source>
        <dbReference type="EMBL" id="AKU98765.1"/>
    </source>
</evidence>
<evidence type="ECO:0000256" key="3">
    <source>
        <dbReference type="SAM" id="MobiDB-lite"/>
    </source>
</evidence>
<organism evidence="6 7">
    <name type="scientific">Labilithrix luteola</name>
    <dbReference type="NCBI Taxonomy" id="1391654"/>
    <lineage>
        <taxon>Bacteria</taxon>
        <taxon>Pseudomonadati</taxon>
        <taxon>Myxococcota</taxon>
        <taxon>Polyangia</taxon>
        <taxon>Polyangiales</taxon>
        <taxon>Labilitrichaceae</taxon>
        <taxon>Labilithrix</taxon>
    </lineage>
</organism>